<dbReference type="GO" id="GO:0010181">
    <property type="term" value="F:FMN binding"/>
    <property type="evidence" value="ECO:0007669"/>
    <property type="project" value="InterPro"/>
</dbReference>
<evidence type="ECO:0000313" key="2">
    <source>
        <dbReference type="EMBL" id="OIQ99641.1"/>
    </source>
</evidence>
<accession>A0A1J5RV73</accession>
<dbReference type="EMBL" id="MLJW01000104">
    <property type="protein sequence ID" value="OIQ99641.1"/>
    <property type="molecule type" value="Genomic_DNA"/>
</dbReference>
<proteinExistence type="predicted"/>
<dbReference type="GO" id="GO:0016020">
    <property type="term" value="C:membrane"/>
    <property type="evidence" value="ECO:0007669"/>
    <property type="project" value="InterPro"/>
</dbReference>
<organism evidence="2">
    <name type="scientific">mine drainage metagenome</name>
    <dbReference type="NCBI Taxonomy" id="410659"/>
    <lineage>
        <taxon>unclassified sequences</taxon>
        <taxon>metagenomes</taxon>
        <taxon>ecological metagenomes</taxon>
    </lineage>
</organism>
<feature type="domain" description="FMN-binding" evidence="1">
    <location>
        <begin position="100"/>
        <end position="181"/>
    </location>
</feature>
<name>A0A1J5RV73_9ZZZZ</name>
<dbReference type="InterPro" id="IPR007329">
    <property type="entry name" value="FMN-bd"/>
</dbReference>
<gene>
    <name evidence="2" type="primary">rsxG_6</name>
    <name evidence="2" type="ORF">GALL_183920</name>
</gene>
<sequence length="187" mass="20336">MHKRDLLRHSARCVLLAAGSGLPLLAWAVQYQSPQEAMRALFPAAARFAAMSDPLTPARRAQVEREAGSGFPPGDTPRWWTAVDTRGQLLGHVALDHAVGKTELIDFAVGFAPDHAIVGVEILAYRESHGAEIRLPAWRRQFVGRKHPGQLRFGDDIRNIAGATLSCQHVSDAVQRLSALVALLPQG</sequence>
<evidence type="ECO:0000259" key="1">
    <source>
        <dbReference type="SMART" id="SM00900"/>
    </source>
</evidence>
<dbReference type="AlphaFoldDB" id="A0A1J5RV73"/>
<protein>
    <submittedName>
        <fullName evidence="2">Electron transport complex subunit RsxG</fullName>
    </submittedName>
</protein>
<dbReference type="SMART" id="SM00900">
    <property type="entry name" value="FMN_bind"/>
    <property type="match status" value="1"/>
</dbReference>
<reference evidence="2" key="1">
    <citation type="submission" date="2016-10" db="EMBL/GenBank/DDBJ databases">
        <title>Sequence of Gallionella enrichment culture.</title>
        <authorList>
            <person name="Poehlein A."/>
            <person name="Muehling M."/>
            <person name="Daniel R."/>
        </authorList>
    </citation>
    <scope>NUCLEOTIDE SEQUENCE</scope>
</reference>
<dbReference type="Pfam" id="PF04205">
    <property type="entry name" value="FMN_bind"/>
    <property type="match status" value="1"/>
</dbReference>
<comment type="caution">
    <text evidence="2">The sequence shown here is derived from an EMBL/GenBank/DDBJ whole genome shotgun (WGS) entry which is preliminary data.</text>
</comment>